<dbReference type="Proteomes" id="UP000887565">
    <property type="component" value="Unplaced"/>
</dbReference>
<reference evidence="2" key="1">
    <citation type="submission" date="2022-11" db="UniProtKB">
        <authorList>
            <consortium name="WormBaseParasite"/>
        </authorList>
    </citation>
    <scope>IDENTIFICATION</scope>
</reference>
<dbReference type="WBParaSite" id="nRc.2.0.1.t36468-RA">
    <property type="protein sequence ID" value="nRc.2.0.1.t36468-RA"/>
    <property type="gene ID" value="nRc.2.0.1.g36468"/>
</dbReference>
<evidence type="ECO:0000313" key="2">
    <source>
        <dbReference type="WBParaSite" id="nRc.2.0.1.t36468-RA"/>
    </source>
</evidence>
<dbReference type="AlphaFoldDB" id="A0A915KCG9"/>
<organism evidence="1 2">
    <name type="scientific">Romanomermis culicivorax</name>
    <name type="common">Nematode worm</name>
    <dbReference type="NCBI Taxonomy" id="13658"/>
    <lineage>
        <taxon>Eukaryota</taxon>
        <taxon>Metazoa</taxon>
        <taxon>Ecdysozoa</taxon>
        <taxon>Nematoda</taxon>
        <taxon>Enoplea</taxon>
        <taxon>Dorylaimia</taxon>
        <taxon>Mermithida</taxon>
        <taxon>Mermithoidea</taxon>
        <taxon>Mermithidae</taxon>
        <taxon>Romanomermis</taxon>
    </lineage>
</organism>
<accession>A0A915KCG9</accession>
<evidence type="ECO:0000313" key="1">
    <source>
        <dbReference type="Proteomes" id="UP000887565"/>
    </source>
</evidence>
<proteinExistence type="predicted"/>
<keyword evidence="1" id="KW-1185">Reference proteome</keyword>
<protein>
    <submittedName>
        <fullName evidence="2">Uncharacterized protein</fullName>
    </submittedName>
</protein>
<name>A0A915KCG9_ROMCU</name>
<sequence>MGVIPISLIELLKGAHGIIGFAVSCDLTAMTNVDSRFTDDLQTPTAPKRDWLNIATVDLFWFHWSLQPISHCAGEPLLDFTNVDKMFDV</sequence>